<keyword evidence="1" id="KW-0812">Transmembrane</keyword>
<accession>A0A2X3B7E3</accession>
<keyword evidence="1" id="KW-0472">Membrane</keyword>
<keyword evidence="1" id="KW-1133">Transmembrane helix</keyword>
<gene>
    <name evidence="2" type="ORF">NCTC13102_01927</name>
</gene>
<dbReference type="RefSeq" id="WP_023949195.1">
    <property type="nucleotide sequence ID" value="NZ_JAERIV010000014.1"/>
</dbReference>
<dbReference type="AlphaFoldDB" id="A0A2X3B7E3"/>
<dbReference type="Proteomes" id="UP000250166">
    <property type="component" value="Unassembled WGS sequence"/>
</dbReference>
<reference evidence="2 3" key="1">
    <citation type="submission" date="2018-06" db="EMBL/GenBank/DDBJ databases">
        <authorList>
            <consortium name="Pathogen Informatics"/>
            <person name="Doyle S."/>
        </authorList>
    </citation>
    <scope>NUCLEOTIDE SEQUENCE [LARGE SCALE GENOMIC DNA]</scope>
    <source>
        <strain evidence="2 3">NCTC13102</strain>
    </source>
</reference>
<feature type="transmembrane region" description="Helical" evidence="1">
    <location>
        <begin position="61"/>
        <end position="80"/>
    </location>
</feature>
<proteinExistence type="predicted"/>
<evidence type="ECO:0000313" key="3">
    <source>
        <dbReference type="Proteomes" id="UP000250166"/>
    </source>
</evidence>
<evidence type="ECO:0000256" key="1">
    <source>
        <dbReference type="SAM" id="Phobius"/>
    </source>
</evidence>
<sequence>MRQIYGDLKIFQNFKLIQIISIRPKDSTYYILACFGTLLYLSALNLLPFDLYHLRPFMQGAIVALVVFVVYECAIFGFLAQNLSFYEFIICPYLWLYSVGKSIYQILKSAYNGVWLMMKS</sequence>
<name>A0A2X3B7E3_9HELI</name>
<evidence type="ECO:0000313" key="2">
    <source>
        <dbReference type="EMBL" id="SQB99602.1"/>
    </source>
</evidence>
<dbReference type="EMBL" id="UAWL01000006">
    <property type="protein sequence ID" value="SQB99602.1"/>
    <property type="molecule type" value="Genomic_DNA"/>
</dbReference>
<organism evidence="2 3">
    <name type="scientific">Helicobacter fennelliae</name>
    <dbReference type="NCBI Taxonomy" id="215"/>
    <lineage>
        <taxon>Bacteria</taxon>
        <taxon>Pseudomonadati</taxon>
        <taxon>Campylobacterota</taxon>
        <taxon>Epsilonproteobacteria</taxon>
        <taxon>Campylobacterales</taxon>
        <taxon>Helicobacteraceae</taxon>
        <taxon>Helicobacter</taxon>
    </lineage>
</organism>
<protein>
    <submittedName>
        <fullName evidence="2">Uncharacterized protein</fullName>
    </submittedName>
</protein>
<feature type="transmembrane region" description="Helical" evidence="1">
    <location>
        <begin position="29"/>
        <end position="49"/>
    </location>
</feature>